<accession>A0A318KTU8</accession>
<evidence type="ECO:0000313" key="2">
    <source>
        <dbReference type="Proteomes" id="UP000247555"/>
    </source>
</evidence>
<dbReference type="AlphaFoldDB" id="A0A318KTU8"/>
<organism evidence="1 2">
    <name type="scientific">Rivihabitans pingtungensis</name>
    <dbReference type="NCBI Taxonomy" id="1054498"/>
    <lineage>
        <taxon>Bacteria</taxon>
        <taxon>Pseudomonadati</taxon>
        <taxon>Pseudomonadota</taxon>
        <taxon>Betaproteobacteria</taxon>
        <taxon>Neisseriales</taxon>
        <taxon>Aquaspirillaceae</taxon>
        <taxon>Rivihabitans</taxon>
    </lineage>
</organism>
<proteinExistence type="predicted"/>
<keyword evidence="2" id="KW-1185">Reference proteome</keyword>
<gene>
    <name evidence="1" type="ORF">DFR34_10815</name>
</gene>
<reference evidence="1 2" key="1">
    <citation type="submission" date="2018-05" db="EMBL/GenBank/DDBJ databases">
        <title>Genomic Encyclopedia of Type Strains, Phase IV (KMG-IV): sequencing the most valuable type-strain genomes for metagenomic binning, comparative biology and taxonomic classification.</title>
        <authorList>
            <person name="Goeker M."/>
        </authorList>
    </citation>
    <scope>NUCLEOTIDE SEQUENCE [LARGE SCALE GENOMIC DNA]</scope>
    <source>
        <strain evidence="1 2">DSM 29661</strain>
    </source>
</reference>
<protein>
    <submittedName>
        <fullName evidence="1">Uncharacterized protein</fullName>
    </submittedName>
</protein>
<sequence length="97" mass="10436">MGAADPGVVELISAIQLLTRQLAVANGVPELWTVDDMASWLQLSVSSVKQSVICRPGFPAPLMPTGVDGAARRWLASEVTAWATQNRARLPKGRPER</sequence>
<comment type="caution">
    <text evidence="1">The sequence shown here is derived from an EMBL/GenBank/DDBJ whole genome shotgun (WGS) entry which is preliminary data.</text>
</comment>
<dbReference type="Proteomes" id="UP000247555">
    <property type="component" value="Unassembled WGS sequence"/>
</dbReference>
<evidence type="ECO:0000313" key="1">
    <source>
        <dbReference type="EMBL" id="PXX79125.1"/>
    </source>
</evidence>
<dbReference type="EMBL" id="QJKI01000008">
    <property type="protein sequence ID" value="PXX79125.1"/>
    <property type="molecule type" value="Genomic_DNA"/>
</dbReference>
<name>A0A318KTU8_9NEIS</name>